<reference evidence="1 2" key="1">
    <citation type="journal article" date="2017" name="Mol. Biol. Evol.">
        <title>The 4-celled Tetrabaena socialis nuclear genome reveals the essential components for genetic control of cell number at the origin of multicellularity in the volvocine lineage.</title>
        <authorList>
            <person name="Featherston J."/>
            <person name="Arakaki Y."/>
            <person name="Hanschen E.R."/>
            <person name="Ferris P.J."/>
            <person name="Michod R.E."/>
            <person name="Olson B.J.S.C."/>
            <person name="Nozaki H."/>
            <person name="Durand P.M."/>
        </authorList>
    </citation>
    <scope>NUCLEOTIDE SEQUENCE [LARGE SCALE GENOMIC DNA]</scope>
    <source>
        <strain evidence="1 2">NIES-571</strain>
    </source>
</reference>
<comment type="caution">
    <text evidence="1">The sequence shown here is derived from an EMBL/GenBank/DDBJ whole genome shotgun (WGS) entry which is preliminary data.</text>
</comment>
<accession>A0A2J8A746</accession>
<keyword evidence="2" id="KW-1185">Reference proteome</keyword>
<organism evidence="1 2">
    <name type="scientific">Tetrabaena socialis</name>
    <dbReference type="NCBI Taxonomy" id="47790"/>
    <lineage>
        <taxon>Eukaryota</taxon>
        <taxon>Viridiplantae</taxon>
        <taxon>Chlorophyta</taxon>
        <taxon>core chlorophytes</taxon>
        <taxon>Chlorophyceae</taxon>
        <taxon>CS clade</taxon>
        <taxon>Chlamydomonadales</taxon>
        <taxon>Tetrabaenaceae</taxon>
        <taxon>Tetrabaena</taxon>
    </lineage>
</organism>
<gene>
    <name evidence="1" type="ORF">TSOC_005120</name>
</gene>
<protein>
    <submittedName>
        <fullName evidence="1">Uncharacterized protein</fullName>
    </submittedName>
</protein>
<proteinExistence type="predicted"/>
<dbReference type="AlphaFoldDB" id="A0A2J8A746"/>
<evidence type="ECO:0000313" key="1">
    <source>
        <dbReference type="EMBL" id="PNH08352.1"/>
    </source>
</evidence>
<evidence type="ECO:0000313" key="2">
    <source>
        <dbReference type="Proteomes" id="UP000236333"/>
    </source>
</evidence>
<name>A0A2J8A746_9CHLO</name>
<dbReference type="EMBL" id="PGGS01000133">
    <property type="protein sequence ID" value="PNH08352.1"/>
    <property type="molecule type" value="Genomic_DNA"/>
</dbReference>
<dbReference type="Proteomes" id="UP000236333">
    <property type="component" value="Unassembled WGS sequence"/>
</dbReference>
<sequence>MAVPTTALGIAVKRAIKREQQRAVHRDKGCLGAPGDDVLLRVREEKPPIALVHELRNNGQAAGPRLLP</sequence>